<dbReference type="EMBL" id="WIXE01012039">
    <property type="protein sequence ID" value="KAK5976298.1"/>
    <property type="molecule type" value="Genomic_DNA"/>
</dbReference>
<dbReference type="GO" id="GO:0008154">
    <property type="term" value="P:actin polymerization or depolymerization"/>
    <property type="evidence" value="ECO:0007669"/>
    <property type="project" value="TreeGrafter"/>
</dbReference>
<feature type="domain" description="Gelsolin-like" evidence="2">
    <location>
        <begin position="10"/>
        <end position="87"/>
    </location>
</feature>
<dbReference type="GO" id="GO:0051014">
    <property type="term" value="P:actin filament severing"/>
    <property type="evidence" value="ECO:0007669"/>
    <property type="project" value="TreeGrafter"/>
</dbReference>
<dbReference type="InterPro" id="IPR007122">
    <property type="entry name" value="Villin/Gelsolin"/>
</dbReference>
<feature type="non-terminal residue" evidence="3">
    <location>
        <position position="153"/>
    </location>
</feature>
<dbReference type="GO" id="GO:0005546">
    <property type="term" value="F:phosphatidylinositol-4,5-bisphosphate binding"/>
    <property type="evidence" value="ECO:0007669"/>
    <property type="project" value="TreeGrafter"/>
</dbReference>
<evidence type="ECO:0000259" key="2">
    <source>
        <dbReference type="Pfam" id="PF00626"/>
    </source>
</evidence>
<reference evidence="3 4" key="1">
    <citation type="submission" date="2019-10" db="EMBL/GenBank/DDBJ databases">
        <title>Assembly and Annotation for the nematode Trichostrongylus colubriformis.</title>
        <authorList>
            <person name="Martin J."/>
        </authorList>
    </citation>
    <scope>NUCLEOTIDE SEQUENCE [LARGE SCALE GENOMIC DNA]</scope>
    <source>
        <strain evidence="3">G859</strain>
        <tissue evidence="3">Whole worm</tissue>
    </source>
</reference>
<sequence>MVLHHRFQDFKLEAVPKKEYGLFHSNDSYIVLNSTNSGWDVHFWLGETASQDETGTAAIKTVEIDQALHGLPVQYREVQNHESPLFLSYFPNGIRYLAGGYESGFHHVEDEFKNWKPRLFHCKGKRNIRCYQVNTECKIYSACYCDVVLCLKR</sequence>
<dbReference type="Gene3D" id="3.40.20.10">
    <property type="entry name" value="Severin"/>
    <property type="match status" value="2"/>
</dbReference>
<proteinExistence type="predicted"/>
<dbReference type="InterPro" id="IPR029006">
    <property type="entry name" value="ADF-H/Gelsolin-like_dom_sf"/>
</dbReference>
<keyword evidence="1" id="KW-0677">Repeat</keyword>
<dbReference type="GO" id="GO:0051016">
    <property type="term" value="P:barbed-end actin filament capping"/>
    <property type="evidence" value="ECO:0007669"/>
    <property type="project" value="TreeGrafter"/>
</dbReference>
<dbReference type="GO" id="GO:0051015">
    <property type="term" value="F:actin filament binding"/>
    <property type="evidence" value="ECO:0007669"/>
    <property type="project" value="InterPro"/>
</dbReference>
<dbReference type="GO" id="GO:0015629">
    <property type="term" value="C:actin cytoskeleton"/>
    <property type="evidence" value="ECO:0007669"/>
    <property type="project" value="TreeGrafter"/>
</dbReference>
<dbReference type="Proteomes" id="UP001331761">
    <property type="component" value="Unassembled WGS sequence"/>
</dbReference>
<accession>A0AAN8G425</accession>
<dbReference type="PANTHER" id="PTHR11977:SF123">
    <property type="entry name" value="GELSOLIN"/>
    <property type="match status" value="1"/>
</dbReference>
<comment type="caution">
    <text evidence="3">The sequence shown here is derived from an EMBL/GenBank/DDBJ whole genome shotgun (WGS) entry which is preliminary data.</text>
</comment>
<keyword evidence="4" id="KW-1185">Reference proteome</keyword>
<dbReference type="Pfam" id="PF00626">
    <property type="entry name" value="Gelsolin"/>
    <property type="match status" value="1"/>
</dbReference>
<name>A0AAN8G425_TRICO</name>
<dbReference type="SUPFAM" id="SSF55753">
    <property type="entry name" value="Actin depolymerizing proteins"/>
    <property type="match status" value="1"/>
</dbReference>
<dbReference type="GO" id="GO:0005737">
    <property type="term" value="C:cytoplasm"/>
    <property type="evidence" value="ECO:0007669"/>
    <property type="project" value="TreeGrafter"/>
</dbReference>
<evidence type="ECO:0000256" key="1">
    <source>
        <dbReference type="ARBA" id="ARBA00022737"/>
    </source>
</evidence>
<dbReference type="PRINTS" id="PR00597">
    <property type="entry name" value="GELSOLIN"/>
</dbReference>
<dbReference type="CDD" id="cd11290">
    <property type="entry name" value="gelsolin_S1_like"/>
    <property type="match status" value="1"/>
</dbReference>
<evidence type="ECO:0000313" key="3">
    <source>
        <dbReference type="EMBL" id="KAK5976298.1"/>
    </source>
</evidence>
<organism evidence="3 4">
    <name type="scientific">Trichostrongylus colubriformis</name>
    <name type="common">Black scour worm</name>
    <dbReference type="NCBI Taxonomy" id="6319"/>
    <lineage>
        <taxon>Eukaryota</taxon>
        <taxon>Metazoa</taxon>
        <taxon>Ecdysozoa</taxon>
        <taxon>Nematoda</taxon>
        <taxon>Chromadorea</taxon>
        <taxon>Rhabditida</taxon>
        <taxon>Rhabditina</taxon>
        <taxon>Rhabditomorpha</taxon>
        <taxon>Strongyloidea</taxon>
        <taxon>Trichostrongylidae</taxon>
        <taxon>Trichostrongylus</taxon>
    </lineage>
</organism>
<protein>
    <submittedName>
        <fullName evidence="3">Gelsolin</fullName>
    </submittedName>
</protein>
<dbReference type="SMART" id="SM00262">
    <property type="entry name" value="GEL"/>
    <property type="match status" value="1"/>
</dbReference>
<gene>
    <name evidence="3" type="ORF">GCK32_019521</name>
</gene>
<dbReference type="AlphaFoldDB" id="A0AAN8G425"/>
<dbReference type="PANTHER" id="PTHR11977">
    <property type="entry name" value="VILLIN"/>
    <property type="match status" value="1"/>
</dbReference>
<dbReference type="InterPro" id="IPR007123">
    <property type="entry name" value="Gelsolin-like_dom"/>
</dbReference>
<evidence type="ECO:0000313" key="4">
    <source>
        <dbReference type="Proteomes" id="UP001331761"/>
    </source>
</evidence>